<feature type="transmembrane region" description="Helical" evidence="7">
    <location>
        <begin position="177"/>
        <end position="198"/>
    </location>
</feature>
<dbReference type="PANTHER" id="PTHR43744:SF12">
    <property type="entry name" value="ABC TRANSPORTER PERMEASE PROTEIN MG189-RELATED"/>
    <property type="match status" value="1"/>
</dbReference>
<dbReference type="SUPFAM" id="SSF161098">
    <property type="entry name" value="MetI-like"/>
    <property type="match status" value="1"/>
</dbReference>
<keyword evidence="4 7" id="KW-0812">Transmembrane</keyword>
<organism evidence="9 10">
    <name type="scientific">Cryptosporangium arvum DSM 44712</name>
    <dbReference type="NCBI Taxonomy" id="927661"/>
    <lineage>
        <taxon>Bacteria</taxon>
        <taxon>Bacillati</taxon>
        <taxon>Actinomycetota</taxon>
        <taxon>Actinomycetes</taxon>
        <taxon>Cryptosporangiales</taxon>
        <taxon>Cryptosporangiaceae</taxon>
        <taxon>Cryptosporangium</taxon>
    </lineage>
</organism>
<dbReference type="Pfam" id="PF00528">
    <property type="entry name" value="BPD_transp_1"/>
    <property type="match status" value="1"/>
</dbReference>
<dbReference type="GO" id="GO:0055085">
    <property type="term" value="P:transmembrane transport"/>
    <property type="evidence" value="ECO:0007669"/>
    <property type="project" value="InterPro"/>
</dbReference>
<dbReference type="HOGENOM" id="CLU_016047_1_1_11"/>
<proteinExistence type="inferred from homology"/>
<accession>A0A010YGF4</accession>
<keyword evidence="10" id="KW-1185">Reference proteome</keyword>
<comment type="subcellular location">
    <subcellularLocation>
        <location evidence="1 7">Cell membrane</location>
        <topology evidence="1 7">Multi-pass membrane protein</topology>
    </subcellularLocation>
</comment>
<protein>
    <submittedName>
        <fullName evidence="9">Carbohydrate ABC transporter membrane protein 2, CUT1 family</fullName>
    </submittedName>
</protein>
<evidence type="ECO:0000256" key="1">
    <source>
        <dbReference type="ARBA" id="ARBA00004651"/>
    </source>
</evidence>
<evidence type="ECO:0000259" key="8">
    <source>
        <dbReference type="PROSITE" id="PS50928"/>
    </source>
</evidence>
<dbReference type="OrthoDB" id="61122at2"/>
<feature type="domain" description="ABC transmembrane type-1" evidence="8">
    <location>
        <begin position="67"/>
        <end position="256"/>
    </location>
</feature>
<dbReference type="PANTHER" id="PTHR43744">
    <property type="entry name" value="ABC TRANSPORTER PERMEASE PROTEIN MG189-RELATED-RELATED"/>
    <property type="match status" value="1"/>
</dbReference>
<evidence type="ECO:0000313" key="10">
    <source>
        <dbReference type="Proteomes" id="UP000021053"/>
    </source>
</evidence>
<reference evidence="9 10" key="1">
    <citation type="submission" date="2013-07" db="EMBL/GenBank/DDBJ databases">
        <authorList>
            <consortium name="DOE Joint Genome Institute"/>
            <person name="Eisen J."/>
            <person name="Huntemann M."/>
            <person name="Han J."/>
            <person name="Chen A."/>
            <person name="Kyrpides N."/>
            <person name="Mavromatis K."/>
            <person name="Markowitz V."/>
            <person name="Palaniappan K."/>
            <person name="Ivanova N."/>
            <person name="Schaumberg A."/>
            <person name="Pati A."/>
            <person name="Liolios K."/>
            <person name="Nordberg H.P."/>
            <person name="Cantor M.N."/>
            <person name="Hua S.X."/>
            <person name="Woyke T."/>
        </authorList>
    </citation>
    <scope>NUCLEOTIDE SEQUENCE [LARGE SCALE GENOMIC DNA]</scope>
    <source>
        <strain evidence="9 10">DSM 44712</strain>
    </source>
</reference>
<feature type="transmembrane region" description="Helical" evidence="7">
    <location>
        <begin position="236"/>
        <end position="257"/>
    </location>
</feature>
<dbReference type="CDD" id="cd06261">
    <property type="entry name" value="TM_PBP2"/>
    <property type="match status" value="1"/>
</dbReference>
<evidence type="ECO:0000256" key="7">
    <source>
        <dbReference type="RuleBase" id="RU363032"/>
    </source>
</evidence>
<sequence>MIIRRLLTTTLLCAFAVLMVAPVFWLFVTAILPADDRFSLPPHWIPTSFDFSPFSRVSELVPLGRMAWNSVKVTSLITVGATLTSVLAAYAFARLEFRGREFFFLLFLSGLMIPPQITVIPVFLLMRELQLVDTHASVYLPGMVNALGIFLLRQYFLSIPRDLDEAARIDGAGHLTILRRVILPLGAPAISALAIYLFQMYWNDFFWPNVFLSSPEKLTLPLGLASLQGAQGEGQAAVVFAAITLVVAPLLLIFLVFQRTLVDSIASSGLKD</sequence>
<dbReference type="Proteomes" id="UP000021053">
    <property type="component" value="Unassembled WGS sequence"/>
</dbReference>
<comment type="caution">
    <text evidence="9">The sequence shown here is derived from an EMBL/GenBank/DDBJ whole genome shotgun (WGS) entry which is preliminary data.</text>
</comment>
<dbReference type="InterPro" id="IPR035906">
    <property type="entry name" value="MetI-like_sf"/>
</dbReference>
<feature type="transmembrane region" description="Helical" evidence="7">
    <location>
        <begin position="138"/>
        <end position="156"/>
    </location>
</feature>
<keyword evidence="5 7" id="KW-1133">Transmembrane helix</keyword>
<feature type="transmembrane region" description="Helical" evidence="7">
    <location>
        <begin position="73"/>
        <end position="93"/>
    </location>
</feature>
<keyword evidence="2 7" id="KW-0813">Transport</keyword>
<dbReference type="EMBL" id="JFBT01000001">
    <property type="protein sequence ID" value="EXG79315.1"/>
    <property type="molecule type" value="Genomic_DNA"/>
</dbReference>
<dbReference type="AlphaFoldDB" id="A0A010YGF4"/>
<keyword evidence="3" id="KW-1003">Cell membrane</keyword>
<dbReference type="PROSITE" id="PS50928">
    <property type="entry name" value="ABC_TM1"/>
    <property type="match status" value="1"/>
</dbReference>
<keyword evidence="6 7" id="KW-0472">Membrane</keyword>
<evidence type="ECO:0000313" key="9">
    <source>
        <dbReference type="EMBL" id="EXG79315.1"/>
    </source>
</evidence>
<comment type="similarity">
    <text evidence="7">Belongs to the binding-protein-dependent transport system permease family.</text>
</comment>
<feature type="transmembrane region" description="Helical" evidence="7">
    <location>
        <begin position="102"/>
        <end position="126"/>
    </location>
</feature>
<dbReference type="Gene3D" id="1.10.3720.10">
    <property type="entry name" value="MetI-like"/>
    <property type="match status" value="1"/>
</dbReference>
<name>A0A010YGF4_9ACTN</name>
<evidence type="ECO:0000256" key="2">
    <source>
        <dbReference type="ARBA" id="ARBA00022448"/>
    </source>
</evidence>
<evidence type="ECO:0000256" key="4">
    <source>
        <dbReference type="ARBA" id="ARBA00022692"/>
    </source>
</evidence>
<evidence type="ECO:0000256" key="5">
    <source>
        <dbReference type="ARBA" id="ARBA00022989"/>
    </source>
</evidence>
<evidence type="ECO:0000256" key="3">
    <source>
        <dbReference type="ARBA" id="ARBA00022475"/>
    </source>
</evidence>
<gene>
    <name evidence="9" type="ORF">CryarDRAFT_0348</name>
</gene>
<dbReference type="GO" id="GO:0005886">
    <property type="term" value="C:plasma membrane"/>
    <property type="evidence" value="ECO:0007669"/>
    <property type="project" value="UniProtKB-SubCell"/>
</dbReference>
<dbReference type="RefSeq" id="WP_035847874.1">
    <property type="nucleotide sequence ID" value="NZ_KK073874.1"/>
</dbReference>
<feature type="transmembrane region" description="Helical" evidence="7">
    <location>
        <begin position="12"/>
        <end position="32"/>
    </location>
</feature>
<evidence type="ECO:0000256" key="6">
    <source>
        <dbReference type="ARBA" id="ARBA00023136"/>
    </source>
</evidence>
<dbReference type="InterPro" id="IPR000515">
    <property type="entry name" value="MetI-like"/>
</dbReference>